<feature type="compositionally biased region" description="Low complexity" evidence="1">
    <location>
        <begin position="1"/>
        <end position="13"/>
    </location>
</feature>
<dbReference type="Proteomes" id="UP000000263">
    <property type="component" value="Chromosome"/>
</dbReference>
<dbReference type="EMBL" id="CP000804">
    <property type="protein sequence ID" value="ABU59683.1"/>
    <property type="molecule type" value="Genomic_DNA"/>
</dbReference>
<dbReference type="PANTHER" id="PTHR39180">
    <property type="match status" value="1"/>
</dbReference>
<dbReference type="OrthoDB" id="151329at2"/>
<dbReference type="STRING" id="383372.Rcas_3634"/>
<dbReference type="InterPro" id="IPR012440">
    <property type="entry name" value="DUF1641"/>
</dbReference>
<evidence type="ECO:0008006" key="4">
    <source>
        <dbReference type="Google" id="ProtNLM"/>
    </source>
</evidence>
<organism evidence="2 3">
    <name type="scientific">Roseiflexus castenholzii (strain DSM 13941 / HLO8)</name>
    <dbReference type="NCBI Taxonomy" id="383372"/>
    <lineage>
        <taxon>Bacteria</taxon>
        <taxon>Bacillati</taxon>
        <taxon>Chloroflexota</taxon>
        <taxon>Chloroflexia</taxon>
        <taxon>Chloroflexales</taxon>
        <taxon>Roseiflexineae</taxon>
        <taxon>Roseiflexaceae</taxon>
        <taxon>Roseiflexus</taxon>
    </lineage>
</organism>
<dbReference type="RefSeq" id="WP_012122106.1">
    <property type="nucleotide sequence ID" value="NC_009767.1"/>
</dbReference>
<dbReference type="Pfam" id="PF07849">
    <property type="entry name" value="DUF1641"/>
    <property type="match status" value="1"/>
</dbReference>
<accession>A7NQ37</accession>
<evidence type="ECO:0000256" key="1">
    <source>
        <dbReference type="SAM" id="MobiDB-lite"/>
    </source>
</evidence>
<dbReference type="AlphaFoldDB" id="A7NQ37"/>
<reference evidence="2 3" key="1">
    <citation type="submission" date="2007-08" db="EMBL/GenBank/DDBJ databases">
        <title>Complete sequence of Roseiflexus castenholzii DSM 13941.</title>
        <authorList>
            <consortium name="US DOE Joint Genome Institute"/>
            <person name="Copeland A."/>
            <person name="Lucas S."/>
            <person name="Lapidus A."/>
            <person name="Barry K."/>
            <person name="Glavina del Rio T."/>
            <person name="Dalin E."/>
            <person name="Tice H."/>
            <person name="Pitluck S."/>
            <person name="Thompson L.S."/>
            <person name="Brettin T."/>
            <person name="Bruce D."/>
            <person name="Detter J.C."/>
            <person name="Han C."/>
            <person name="Tapia R."/>
            <person name="Schmutz J."/>
            <person name="Larimer F."/>
            <person name="Land M."/>
            <person name="Hauser L."/>
            <person name="Kyrpides N."/>
            <person name="Mikhailova N."/>
            <person name="Bryant D.A."/>
            <person name="Hanada S."/>
            <person name="Tsukatani Y."/>
            <person name="Richardson P."/>
        </authorList>
    </citation>
    <scope>NUCLEOTIDE SEQUENCE [LARGE SCALE GENOMIC DNA]</scope>
    <source>
        <strain evidence="3">DSM 13941 / HLO8</strain>
    </source>
</reference>
<keyword evidence="3" id="KW-1185">Reference proteome</keyword>
<protein>
    <recommendedName>
        <fullName evidence="4">DUF1641 domain-containing protein</fullName>
    </recommendedName>
</protein>
<sequence length="221" mass="23465">MTTLTPTKATAPPGNGSHPTLSSDGKTETLALILAKLERMEQRLDRYDALVQQALPMAAVMTDTVDGWMHELKRSGIDIDERTKEALRLLAELTAPQSMEALRLLVAMLPTLGALVQQAPGAIATLVDTGDDLVMRLREAGVDIEHLGHRGLHAAKALIDSNVLEDSAVAVISNAAQSLADSACAARPVSAFGLLRALGDPDVQRALGFFLAFAKSFGSRC</sequence>
<proteinExistence type="predicted"/>
<dbReference type="HOGENOM" id="CLU_094217_0_0_0"/>
<dbReference type="KEGG" id="rca:Rcas_3634"/>
<dbReference type="eggNOG" id="COG2427">
    <property type="taxonomic scope" value="Bacteria"/>
</dbReference>
<gene>
    <name evidence="2" type="ordered locus">Rcas_3634</name>
</gene>
<dbReference type="PANTHER" id="PTHR39180:SF2">
    <property type="entry name" value="DUF1641 DOMAIN-CONTAINING PROTEIN"/>
    <property type="match status" value="1"/>
</dbReference>
<feature type="region of interest" description="Disordered" evidence="1">
    <location>
        <begin position="1"/>
        <end position="24"/>
    </location>
</feature>
<name>A7NQ37_ROSCS</name>
<evidence type="ECO:0000313" key="3">
    <source>
        <dbReference type="Proteomes" id="UP000000263"/>
    </source>
</evidence>
<evidence type="ECO:0000313" key="2">
    <source>
        <dbReference type="EMBL" id="ABU59683.1"/>
    </source>
</evidence>